<dbReference type="Proteomes" id="UP000539175">
    <property type="component" value="Unassembled WGS sequence"/>
</dbReference>
<sequence length="118" mass="13753">MALPEEFSEIDKENGITISCMGSVRDEERSGETIFIYKYSSNNMLAWFSILLSDKQSEKYGACIFEKRLFWQDENGFQNEGFSDWSGVLENFRKYLSVNGFYPLRKIEIDASRVFISI</sequence>
<name>A0A7X0EDE5_9PROT</name>
<organism evidence="1 2">
    <name type="scientific">Nitrospirillum iridis</name>
    <dbReference type="NCBI Taxonomy" id="765888"/>
    <lineage>
        <taxon>Bacteria</taxon>
        <taxon>Pseudomonadati</taxon>
        <taxon>Pseudomonadota</taxon>
        <taxon>Alphaproteobacteria</taxon>
        <taxon>Rhodospirillales</taxon>
        <taxon>Azospirillaceae</taxon>
        <taxon>Nitrospirillum</taxon>
    </lineage>
</organism>
<dbReference type="AlphaFoldDB" id="A0A7X0EDE5"/>
<accession>A0A7X0EDE5</accession>
<reference evidence="1 2" key="1">
    <citation type="submission" date="2020-08" db="EMBL/GenBank/DDBJ databases">
        <title>Genomic Encyclopedia of Type Strains, Phase IV (KMG-IV): sequencing the most valuable type-strain genomes for metagenomic binning, comparative biology and taxonomic classification.</title>
        <authorList>
            <person name="Goeker M."/>
        </authorList>
    </citation>
    <scope>NUCLEOTIDE SEQUENCE [LARGE SCALE GENOMIC DNA]</scope>
    <source>
        <strain evidence="1 2">DSM 22198</strain>
    </source>
</reference>
<evidence type="ECO:0000313" key="2">
    <source>
        <dbReference type="Proteomes" id="UP000539175"/>
    </source>
</evidence>
<proteinExistence type="predicted"/>
<dbReference type="RefSeq" id="WP_184797719.1">
    <property type="nucleotide sequence ID" value="NZ_JACIIZ010000002.1"/>
</dbReference>
<comment type="caution">
    <text evidence="1">The sequence shown here is derived from an EMBL/GenBank/DDBJ whole genome shotgun (WGS) entry which is preliminary data.</text>
</comment>
<evidence type="ECO:0000313" key="1">
    <source>
        <dbReference type="EMBL" id="MBB6250289.1"/>
    </source>
</evidence>
<gene>
    <name evidence="1" type="ORF">FHS74_000830</name>
</gene>
<protein>
    <submittedName>
        <fullName evidence="1">Uncharacterized protein</fullName>
    </submittedName>
</protein>
<dbReference type="EMBL" id="JACIIZ010000002">
    <property type="protein sequence ID" value="MBB6250289.1"/>
    <property type="molecule type" value="Genomic_DNA"/>
</dbReference>
<keyword evidence="2" id="KW-1185">Reference proteome</keyword>